<gene>
    <name evidence="4" type="ORF">SAMN05443572_1011152</name>
</gene>
<dbReference type="Pfam" id="PF07811">
    <property type="entry name" value="TadE"/>
    <property type="match status" value="1"/>
</dbReference>
<keyword evidence="5" id="KW-1185">Reference proteome</keyword>
<feature type="region of interest" description="Disordered" evidence="1">
    <location>
        <begin position="197"/>
        <end position="216"/>
    </location>
</feature>
<name>A0ABY1BYA2_MYXFU</name>
<reference evidence="4 5" key="1">
    <citation type="submission" date="2016-10" db="EMBL/GenBank/DDBJ databases">
        <authorList>
            <person name="Varghese N."/>
            <person name="Submissions S."/>
        </authorList>
    </citation>
    <scope>NUCLEOTIDE SEQUENCE [LARGE SCALE GENOMIC DNA]</scope>
    <source>
        <strain evidence="4 5">DSM 16525</strain>
    </source>
</reference>
<keyword evidence="2" id="KW-0812">Transmembrane</keyword>
<keyword evidence="2" id="KW-0472">Membrane</keyword>
<proteinExistence type="predicted"/>
<dbReference type="EMBL" id="FOIB01000001">
    <property type="protein sequence ID" value="SET11839.1"/>
    <property type="molecule type" value="Genomic_DNA"/>
</dbReference>
<feature type="transmembrane region" description="Helical" evidence="2">
    <location>
        <begin position="12"/>
        <end position="36"/>
    </location>
</feature>
<comment type="caution">
    <text evidence="4">The sequence shown here is derived from an EMBL/GenBank/DDBJ whole genome shotgun (WGS) entry which is preliminary data.</text>
</comment>
<sequence>MRSVPTRAQSGQAAVESAIVLPLFVFLILGTLQLGLMHQARLLAKYAAYKAVRAGSLHNAKVETMEAAALAVLLPILSTRTSGEGGIEVVKPVGSAEEFQTKFEELKNNQMPGANLKYAEVTICGPTQEEVSGGGEFDFDDPDNIHPDGWRENHRTKLRIQLTLNFRLVVPFADWVIYKAARGREVPMLMRMGKMKAEEQSKTSTRRFGGAATGEGPYESAASQGIYIMPIRTTYTMRMQSNLYLGANALPASNACLFPFSY</sequence>
<evidence type="ECO:0000256" key="1">
    <source>
        <dbReference type="SAM" id="MobiDB-lite"/>
    </source>
</evidence>
<dbReference type="Proteomes" id="UP000183760">
    <property type="component" value="Unassembled WGS sequence"/>
</dbReference>
<evidence type="ECO:0000256" key="2">
    <source>
        <dbReference type="SAM" id="Phobius"/>
    </source>
</evidence>
<accession>A0ABY1BYA2</accession>
<organism evidence="4 5">
    <name type="scientific">Myxococcus fulvus</name>
    <dbReference type="NCBI Taxonomy" id="33"/>
    <lineage>
        <taxon>Bacteria</taxon>
        <taxon>Pseudomonadati</taxon>
        <taxon>Myxococcota</taxon>
        <taxon>Myxococcia</taxon>
        <taxon>Myxococcales</taxon>
        <taxon>Cystobacterineae</taxon>
        <taxon>Myxococcaceae</taxon>
        <taxon>Myxococcus</taxon>
    </lineage>
</organism>
<keyword evidence="2" id="KW-1133">Transmembrane helix</keyword>
<protein>
    <submittedName>
        <fullName evidence="4">TadE-like protein</fullName>
    </submittedName>
</protein>
<dbReference type="RefSeq" id="WP_046711293.1">
    <property type="nucleotide sequence ID" value="NZ_BJXR01000006.1"/>
</dbReference>
<dbReference type="InterPro" id="IPR012495">
    <property type="entry name" value="TadE-like_dom"/>
</dbReference>
<evidence type="ECO:0000313" key="4">
    <source>
        <dbReference type="EMBL" id="SET11839.1"/>
    </source>
</evidence>
<feature type="domain" description="TadE-like" evidence="3">
    <location>
        <begin position="11"/>
        <end position="53"/>
    </location>
</feature>
<evidence type="ECO:0000259" key="3">
    <source>
        <dbReference type="Pfam" id="PF07811"/>
    </source>
</evidence>
<evidence type="ECO:0000313" key="5">
    <source>
        <dbReference type="Proteomes" id="UP000183760"/>
    </source>
</evidence>